<evidence type="ECO:0000313" key="1">
    <source>
        <dbReference type="EMBL" id="JAG15217.1"/>
    </source>
</evidence>
<organism evidence="1">
    <name type="scientific">Lygus hesperus</name>
    <name type="common">Western plant bug</name>
    <dbReference type="NCBI Taxonomy" id="30085"/>
    <lineage>
        <taxon>Eukaryota</taxon>
        <taxon>Metazoa</taxon>
        <taxon>Ecdysozoa</taxon>
        <taxon>Arthropoda</taxon>
        <taxon>Hexapoda</taxon>
        <taxon>Insecta</taxon>
        <taxon>Pterygota</taxon>
        <taxon>Neoptera</taxon>
        <taxon>Paraneoptera</taxon>
        <taxon>Hemiptera</taxon>
        <taxon>Heteroptera</taxon>
        <taxon>Panheteroptera</taxon>
        <taxon>Cimicomorpha</taxon>
        <taxon>Miridae</taxon>
        <taxon>Mirini</taxon>
        <taxon>Lygus</taxon>
    </lineage>
</organism>
<feature type="non-terminal residue" evidence="1">
    <location>
        <position position="115"/>
    </location>
</feature>
<dbReference type="EMBL" id="GBHO01028387">
    <property type="protein sequence ID" value="JAG15217.1"/>
    <property type="molecule type" value="Transcribed_RNA"/>
</dbReference>
<reference evidence="1" key="2">
    <citation type="submission" date="2014-07" db="EMBL/GenBank/DDBJ databases">
        <authorList>
            <person name="Hull J."/>
        </authorList>
    </citation>
    <scope>NUCLEOTIDE SEQUENCE</scope>
</reference>
<feature type="non-terminal residue" evidence="1">
    <location>
        <position position="1"/>
    </location>
</feature>
<sequence>NGHLPPRHSLRRTIDGSALPSWAFLRMMGGSKDFQMCGDECLQVVKSITGILNRVEHHVSFKVLSCSCPVTTPMTGVGLLLSVSHHVLFQMTLPSCPVFTTITSVGLLPSVSHHV</sequence>
<dbReference type="AlphaFoldDB" id="A0A0A9X3B7"/>
<gene>
    <name evidence="1" type="ORF">CM83_61285</name>
</gene>
<proteinExistence type="predicted"/>
<reference evidence="1" key="1">
    <citation type="journal article" date="2014" name="PLoS ONE">
        <title>Transcriptome-Based Identification of ABC Transporters in the Western Tarnished Plant Bug Lygus hesperus.</title>
        <authorList>
            <person name="Hull J.J."/>
            <person name="Chaney K."/>
            <person name="Geib S.M."/>
            <person name="Fabrick J.A."/>
            <person name="Brent C.S."/>
            <person name="Walsh D."/>
            <person name="Lavine L.C."/>
        </authorList>
    </citation>
    <scope>NUCLEOTIDE SEQUENCE</scope>
</reference>
<name>A0A0A9X3B7_LYGHE</name>
<protein>
    <submittedName>
        <fullName evidence="1">Uncharacterized protein</fullName>
    </submittedName>
</protein>
<accession>A0A0A9X3B7</accession>